<dbReference type="InterPro" id="IPR038600">
    <property type="entry name" value="Csn2_sf"/>
</dbReference>
<name>A0A1H7I2D2_RUMAL</name>
<dbReference type="InterPro" id="IPR010146">
    <property type="entry name" value="CRISPR-assoc_prot_Csn2-typ"/>
</dbReference>
<proteinExistence type="predicted"/>
<dbReference type="EMBL" id="FOAT01000003">
    <property type="protein sequence ID" value="SEK56671.1"/>
    <property type="molecule type" value="Genomic_DNA"/>
</dbReference>
<dbReference type="Gene3D" id="3.40.50.11940">
    <property type="match status" value="1"/>
</dbReference>
<evidence type="ECO:0000313" key="1">
    <source>
        <dbReference type="EMBL" id="SEK56671.1"/>
    </source>
</evidence>
<dbReference type="Pfam" id="PF09711">
    <property type="entry name" value="Cas_Csn2"/>
    <property type="match status" value="1"/>
</dbReference>
<reference evidence="1 2" key="1">
    <citation type="submission" date="2016-10" db="EMBL/GenBank/DDBJ databases">
        <authorList>
            <person name="de Groot N.N."/>
        </authorList>
    </citation>
    <scope>NUCLEOTIDE SEQUENCE [LARGE SCALE GENOMIC DNA]</scope>
    <source>
        <strain evidence="1 2">KH2T6</strain>
    </source>
</reference>
<protein>
    <submittedName>
        <fullName evidence="1">CRISPR-associated protein Csn2</fullName>
    </submittedName>
</protein>
<evidence type="ECO:0000313" key="2">
    <source>
        <dbReference type="Proteomes" id="UP000186015"/>
    </source>
</evidence>
<sequence length="77" mass="9113">MTLPEKIMEYMLISEKLKGTKVFVTVNMRSYITDEKIEQLFKSVLLHKINLICIENKEYSRLDTEKVIIIDEDMCVI</sequence>
<dbReference type="AlphaFoldDB" id="A0A1H7I2D2"/>
<dbReference type="NCBIfam" id="TIGR01866">
    <property type="entry name" value="cas_Csn2"/>
    <property type="match status" value="1"/>
</dbReference>
<accession>A0A1H7I2D2</accession>
<gene>
    <name evidence="1" type="ORF">SAMN05216469_103211</name>
</gene>
<organism evidence="1 2">
    <name type="scientific">Ruminococcus albus</name>
    <dbReference type="NCBI Taxonomy" id="1264"/>
    <lineage>
        <taxon>Bacteria</taxon>
        <taxon>Bacillati</taxon>
        <taxon>Bacillota</taxon>
        <taxon>Clostridia</taxon>
        <taxon>Eubacteriales</taxon>
        <taxon>Oscillospiraceae</taxon>
        <taxon>Ruminococcus</taxon>
    </lineage>
</organism>
<dbReference type="Proteomes" id="UP000186015">
    <property type="component" value="Unassembled WGS sequence"/>
</dbReference>